<protein>
    <submittedName>
        <fullName evidence="1">Uncharacterized protein</fullName>
    </submittedName>
</protein>
<dbReference type="Proteomes" id="UP000254799">
    <property type="component" value="Unassembled WGS sequence"/>
</dbReference>
<proteinExistence type="predicted"/>
<dbReference type="EMBL" id="UGLC01000002">
    <property type="protein sequence ID" value="STT56336.1"/>
    <property type="molecule type" value="Genomic_DNA"/>
</dbReference>
<dbReference type="AlphaFoldDB" id="A0A377WND6"/>
<reference evidence="1 2" key="1">
    <citation type="submission" date="2018-06" db="EMBL/GenBank/DDBJ databases">
        <authorList>
            <consortium name="Pathogen Informatics"/>
            <person name="Doyle S."/>
        </authorList>
    </citation>
    <scope>NUCLEOTIDE SEQUENCE [LARGE SCALE GENOMIC DNA]</scope>
    <source>
        <strain evidence="1 2">NCTC8849</strain>
    </source>
</reference>
<evidence type="ECO:0000313" key="1">
    <source>
        <dbReference type="EMBL" id="STT56336.1"/>
    </source>
</evidence>
<accession>A0A377WND6</accession>
<evidence type="ECO:0000313" key="2">
    <source>
        <dbReference type="Proteomes" id="UP000254799"/>
    </source>
</evidence>
<gene>
    <name evidence="1" type="ORF">NCTC8849_04985</name>
</gene>
<name>A0A377WND6_KLEPN</name>
<sequence length="36" mass="4295">MNWTTLFATSWRFPGEPLWQRVTSALIRHAHGTLRR</sequence>
<organism evidence="1 2">
    <name type="scientific">Klebsiella pneumoniae</name>
    <dbReference type="NCBI Taxonomy" id="573"/>
    <lineage>
        <taxon>Bacteria</taxon>
        <taxon>Pseudomonadati</taxon>
        <taxon>Pseudomonadota</taxon>
        <taxon>Gammaproteobacteria</taxon>
        <taxon>Enterobacterales</taxon>
        <taxon>Enterobacteriaceae</taxon>
        <taxon>Klebsiella/Raoultella group</taxon>
        <taxon>Klebsiella</taxon>
        <taxon>Klebsiella pneumoniae complex</taxon>
    </lineage>
</organism>